<keyword evidence="2" id="KW-1185">Reference proteome</keyword>
<keyword evidence="1" id="KW-0614">Plasmid</keyword>
<dbReference type="Gene3D" id="2.30.320.10">
    <property type="entry name" value="YwqG-like"/>
    <property type="match status" value="1"/>
</dbReference>
<proteinExistence type="predicted"/>
<dbReference type="EMBL" id="CP019604">
    <property type="protein sequence ID" value="ARU18289.1"/>
    <property type="molecule type" value="Genomic_DNA"/>
</dbReference>
<reference evidence="1 2" key="1">
    <citation type="submission" date="2017-01" db="EMBL/GenBank/DDBJ databases">
        <title>Complete genome sequence of esterase-producing bacterium Croceicoccus marinus E4A9.</title>
        <authorList>
            <person name="Wu Y.-H."/>
            <person name="Cheng H."/>
            <person name="Xu L."/>
            <person name="Huo Y.-Y."/>
            <person name="Wang C.-S."/>
            <person name="Xu X.-W."/>
        </authorList>
    </citation>
    <scope>NUCLEOTIDE SEQUENCE [LARGE SCALE GENOMIC DNA]</scope>
    <source>
        <strain evidence="1 2">E4A9</strain>
        <plasmid evidence="2">Plasmid pcme4a9ii</plasmid>
    </source>
</reference>
<name>A0A217EYT3_9SPHN</name>
<evidence type="ECO:0000313" key="1">
    <source>
        <dbReference type="EMBL" id="ARU18289.1"/>
    </source>
</evidence>
<geneLocation type="plasmid" evidence="2">
    <name>pcme4a9ii</name>
</geneLocation>
<organism evidence="1 2">
    <name type="scientific">Croceicoccus marinus</name>
    <dbReference type="NCBI Taxonomy" id="450378"/>
    <lineage>
        <taxon>Bacteria</taxon>
        <taxon>Pseudomonadati</taxon>
        <taxon>Pseudomonadota</taxon>
        <taxon>Alphaproteobacteria</taxon>
        <taxon>Sphingomonadales</taxon>
        <taxon>Erythrobacteraceae</taxon>
        <taxon>Croceicoccus</taxon>
    </lineage>
</organism>
<dbReference type="OrthoDB" id="9790710at2"/>
<dbReference type="RefSeq" id="WP_066850816.1">
    <property type="nucleotide sequence ID" value="NZ_CP019604.1"/>
</dbReference>
<accession>A0A217EYT3</accession>
<evidence type="ECO:0008006" key="3">
    <source>
        <dbReference type="Google" id="ProtNLM"/>
    </source>
</evidence>
<dbReference type="STRING" id="450378.GCA_001661675_03658"/>
<dbReference type="AlphaFoldDB" id="A0A217EYT3"/>
<dbReference type="Proteomes" id="UP000195807">
    <property type="component" value="Plasmid pCME4A9II"/>
</dbReference>
<sequence>MPIDLTMEPRNETDAAFFRELTCYIKERLAADAKVGVPPIDLSMVADGSSDDAVGFVMDLLNMHRYVLKAAIELRPIAQLDRTCSMVAGPLYTSPEFPWPSNDGLHLEPILQLDLDWLSAESGRNVGQGLVQVWMDGSDSLTRVLPGHSVTLDQLTPPPLARPLTEFDFSRNVYSWDATSAKRTVWVEAGRQITGIAGRTDQLHQMVNRLLDIRSEDHADEYDANFVQRAESIAKVSLPDSCRFHFDTIELFGNYFPWNWDAGISYPLIKFEDDMIFNFHTDGYGVLFYDREPNGKFYYNFDWGL</sequence>
<evidence type="ECO:0000313" key="2">
    <source>
        <dbReference type="Proteomes" id="UP000195807"/>
    </source>
</evidence>
<dbReference type="KEGG" id="cman:A9D14_18205"/>
<gene>
    <name evidence="1" type="ORF">A9D14_18205</name>
</gene>
<protein>
    <recommendedName>
        <fullName evidence="3">DUF1963 domain-containing protein</fullName>
    </recommendedName>
</protein>